<dbReference type="InterPro" id="IPR015854">
    <property type="entry name" value="ABC_transpr_LolD-like"/>
</dbReference>
<evidence type="ECO:0000313" key="3">
    <source>
        <dbReference type="Proteomes" id="UP000727993"/>
    </source>
</evidence>
<dbReference type="SUPFAM" id="SSF52540">
    <property type="entry name" value="P-loop containing nucleoside triphosphate hydrolases"/>
    <property type="match status" value="1"/>
</dbReference>
<evidence type="ECO:0000256" key="1">
    <source>
        <dbReference type="SAM" id="MobiDB-lite"/>
    </source>
</evidence>
<dbReference type="Proteomes" id="UP000727993">
    <property type="component" value="Unassembled WGS sequence"/>
</dbReference>
<dbReference type="AlphaFoldDB" id="A0A936TEJ9"/>
<sequence length="112" mass="12287">MPDWDSSVTRQSGGERQRGGDLAPDTLDAPELLLCDEPTGKSLDSSTTAEVMDLLEELHADGQTLLVVTHEADVARHTTRSPSCGRSAEGAGSRWRDDRAQEATRRRSRRRA</sequence>
<dbReference type="GO" id="GO:0005886">
    <property type="term" value="C:plasma membrane"/>
    <property type="evidence" value="ECO:0007669"/>
    <property type="project" value="TreeGrafter"/>
</dbReference>
<proteinExistence type="predicted"/>
<evidence type="ECO:0008006" key="4">
    <source>
        <dbReference type="Google" id="ProtNLM"/>
    </source>
</evidence>
<dbReference type="GO" id="GO:0022857">
    <property type="term" value="F:transmembrane transporter activity"/>
    <property type="evidence" value="ECO:0007669"/>
    <property type="project" value="TreeGrafter"/>
</dbReference>
<accession>A0A936TEJ9</accession>
<dbReference type="Gene3D" id="3.40.50.300">
    <property type="entry name" value="P-loop containing nucleotide triphosphate hydrolases"/>
    <property type="match status" value="1"/>
</dbReference>
<feature type="compositionally biased region" description="Polar residues" evidence="1">
    <location>
        <begin position="1"/>
        <end position="12"/>
    </location>
</feature>
<dbReference type="EMBL" id="JADJZA010000006">
    <property type="protein sequence ID" value="MBK9297147.1"/>
    <property type="molecule type" value="Genomic_DNA"/>
</dbReference>
<gene>
    <name evidence="2" type="ORF">IPN02_09995</name>
</gene>
<name>A0A936TEJ9_9ACTN</name>
<feature type="region of interest" description="Disordered" evidence="1">
    <location>
        <begin position="1"/>
        <end position="30"/>
    </location>
</feature>
<feature type="compositionally biased region" description="Basic and acidic residues" evidence="1">
    <location>
        <begin position="94"/>
        <end position="105"/>
    </location>
</feature>
<reference evidence="2 3" key="1">
    <citation type="submission" date="2020-10" db="EMBL/GenBank/DDBJ databases">
        <title>Connecting structure to function with the recovery of over 1000 high-quality activated sludge metagenome-assembled genomes encoding full-length rRNA genes using long-read sequencing.</title>
        <authorList>
            <person name="Singleton C.M."/>
            <person name="Petriglieri F."/>
            <person name="Kristensen J.M."/>
            <person name="Kirkegaard R.H."/>
            <person name="Michaelsen T.Y."/>
            <person name="Andersen M.H."/>
            <person name="Karst S.M."/>
            <person name="Dueholm M.S."/>
            <person name="Nielsen P.H."/>
            <person name="Albertsen M."/>
        </authorList>
    </citation>
    <scope>NUCLEOTIDE SEQUENCE [LARGE SCALE GENOMIC DNA]</scope>
    <source>
        <strain evidence="2">Lyne_18-Q3-R50-59_MAXAC.006</strain>
    </source>
</reference>
<comment type="caution">
    <text evidence="2">The sequence shown here is derived from an EMBL/GenBank/DDBJ whole genome shotgun (WGS) entry which is preliminary data.</text>
</comment>
<evidence type="ECO:0000313" key="2">
    <source>
        <dbReference type="EMBL" id="MBK9297147.1"/>
    </source>
</evidence>
<dbReference type="PANTHER" id="PTHR24220">
    <property type="entry name" value="IMPORT ATP-BINDING PROTEIN"/>
    <property type="match status" value="1"/>
</dbReference>
<protein>
    <recommendedName>
        <fullName evidence="4">ABC transporter domain-containing protein</fullName>
    </recommendedName>
</protein>
<dbReference type="InterPro" id="IPR027417">
    <property type="entry name" value="P-loop_NTPase"/>
</dbReference>
<feature type="region of interest" description="Disordered" evidence="1">
    <location>
        <begin position="74"/>
        <end position="112"/>
    </location>
</feature>
<organism evidence="2 3">
    <name type="scientific">Candidatus Neomicrothrix subdominans</name>
    <dbReference type="NCBI Taxonomy" id="2954438"/>
    <lineage>
        <taxon>Bacteria</taxon>
        <taxon>Bacillati</taxon>
        <taxon>Actinomycetota</taxon>
        <taxon>Acidimicrobiia</taxon>
        <taxon>Acidimicrobiales</taxon>
        <taxon>Microthrixaceae</taxon>
        <taxon>Candidatus Neomicrothrix</taxon>
    </lineage>
</organism>
<dbReference type="PANTHER" id="PTHR24220:SF86">
    <property type="entry name" value="ABC TRANSPORTER ABCH.1"/>
    <property type="match status" value="1"/>
</dbReference>